<dbReference type="InterPro" id="IPR017938">
    <property type="entry name" value="Riboflavin_synthase-like_b-brl"/>
</dbReference>
<dbReference type="Pfam" id="PF00111">
    <property type="entry name" value="Fer2"/>
    <property type="match status" value="1"/>
</dbReference>
<evidence type="ECO:0000256" key="3">
    <source>
        <dbReference type="ARBA" id="ARBA00022714"/>
    </source>
</evidence>
<keyword evidence="7" id="KW-0408">Iron</keyword>
<dbReference type="GO" id="GO:0046872">
    <property type="term" value="F:metal ion binding"/>
    <property type="evidence" value="ECO:0007669"/>
    <property type="project" value="UniProtKB-KW"/>
</dbReference>
<evidence type="ECO:0000313" key="12">
    <source>
        <dbReference type="EMBL" id="PWE15240.1"/>
    </source>
</evidence>
<keyword evidence="4" id="KW-0479">Metal-binding</keyword>
<evidence type="ECO:0000256" key="6">
    <source>
        <dbReference type="ARBA" id="ARBA00023002"/>
    </source>
</evidence>
<dbReference type="Gene3D" id="2.40.30.10">
    <property type="entry name" value="Translation factors"/>
    <property type="match status" value="1"/>
</dbReference>
<dbReference type="EMBL" id="QEXO01000001">
    <property type="protein sequence ID" value="PWE15240.1"/>
    <property type="molecule type" value="Genomic_DNA"/>
</dbReference>
<dbReference type="PROSITE" id="PS00197">
    <property type="entry name" value="2FE2S_FER_1"/>
    <property type="match status" value="1"/>
</dbReference>
<feature type="domain" description="2Fe-2S ferredoxin-type" evidence="10">
    <location>
        <begin position="259"/>
        <end position="350"/>
    </location>
</feature>
<dbReference type="PANTHER" id="PTHR47354:SF6">
    <property type="entry name" value="NADH OXIDOREDUCTASE HCR"/>
    <property type="match status" value="1"/>
</dbReference>
<dbReference type="PROSITE" id="PS51384">
    <property type="entry name" value="FAD_FR"/>
    <property type="match status" value="1"/>
</dbReference>
<comment type="caution">
    <text evidence="12">The sequence shown here is derived from an EMBL/GenBank/DDBJ whole genome shotgun (WGS) entry which is preliminary data.</text>
</comment>
<dbReference type="GO" id="GO:0051537">
    <property type="term" value="F:2 iron, 2 sulfur cluster binding"/>
    <property type="evidence" value="ECO:0007669"/>
    <property type="project" value="UniProtKB-KW"/>
</dbReference>
<dbReference type="PANTHER" id="PTHR47354">
    <property type="entry name" value="NADH OXIDOREDUCTASE HCR"/>
    <property type="match status" value="1"/>
</dbReference>
<dbReference type="RefSeq" id="WP_109088157.1">
    <property type="nucleotide sequence ID" value="NZ_QEXO01000001.1"/>
</dbReference>
<dbReference type="InterPro" id="IPR006058">
    <property type="entry name" value="2Fe2S_fd_BS"/>
</dbReference>
<reference evidence="12 13" key="1">
    <citation type="submission" date="2018-05" db="EMBL/GenBank/DDBJ databases">
        <title>Genome Sequence of an Efficient Indole-Degrading Bacterium, Alcaligenes sp.YBY.</title>
        <authorList>
            <person name="Yang B."/>
        </authorList>
    </citation>
    <scope>NUCLEOTIDE SEQUENCE [LARGE SCALE GENOMIC DNA]</scope>
    <source>
        <strain evidence="12 13">YBY</strain>
    </source>
</reference>
<name>A0A2U2BMK5_ALCFA</name>
<comment type="similarity">
    <text evidence="9">In the N-terminal section; belongs to the FAD-binding oxidoreductase type 6 family.</text>
</comment>
<dbReference type="SUPFAM" id="SSF63380">
    <property type="entry name" value="Riboflavin synthase domain-like"/>
    <property type="match status" value="1"/>
</dbReference>
<evidence type="ECO:0000256" key="4">
    <source>
        <dbReference type="ARBA" id="ARBA00022723"/>
    </source>
</evidence>
<dbReference type="InterPro" id="IPR012675">
    <property type="entry name" value="Beta-grasp_dom_sf"/>
</dbReference>
<dbReference type="InterPro" id="IPR001041">
    <property type="entry name" value="2Fe-2S_ferredoxin-type"/>
</dbReference>
<keyword evidence="6" id="KW-0560">Oxidoreductase</keyword>
<dbReference type="InterPro" id="IPR036010">
    <property type="entry name" value="2Fe-2S_ferredoxin-like_sf"/>
</dbReference>
<keyword evidence="2" id="KW-0285">Flavoprotein</keyword>
<evidence type="ECO:0000313" key="13">
    <source>
        <dbReference type="Proteomes" id="UP000245216"/>
    </source>
</evidence>
<dbReference type="CDD" id="cd00207">
    <property type="entry name" value="fer2"/>
    <property type="match status" value="1"/>
</dbReference>
<organism evidence="12 13">
    <name type="scientific">Alcaligenes faecalis</name>
    <dbReference type="NCBI Taxonomy" id="511"/>
    <lineage>
        <taxon>Bacteria</taxon>
        <taxon>Pseudomonadati</taxon>
        <taxon>Pseudomonadota</taxon>
        <taxon>Betaproteobacteria</taxon>
        <taxon>Burkholderiales</taxon>
        <taxon>Alcaligenaceae</taxon>
        <taxon>Alcaligenes</taxon>
    </lineage>
</organism>
<dbReference type="Gene3D" id="3.40.50.80">
    <property type="entry name" value="Nucleotide-binding domain of ferredoxin-NADP reductase (FNR) module"/>
    <property type="match status" value="1"/>
</dbReference>
<evidence type="ECO:0000256" key="1">
    <source>
        <dbReference type="ARBA" id="ARBA00001974"/>
    </source>
</evidence>
<dbReference type="InterPro" id="IPR017927">
    <property type="entry name" value="FAD-bd_FR_type"/>
</dbReference>
<keyword evidence="3" id="KW-0001">2Fe-2S</keyword>
<evidence type="ECO:0000259" key="10">
    <source>
        <dbReference type="PROSITE" id="PS51085"/>
    </source>
</evidence>
<evidence type="ECO:0000256" key="8">
    <source>
        <dbReference type="ARBA" id="ARBA00023014"/>
    </source>
</evidence>
<dbReference type="SUPFAM" id="SSF54292">
    <property type="entry name" value="2Fe-2S ferredoxin-like"/>
    <property type="match status" value="1"/>
</dbReference>
<keyword evidence="5" id="KW-0274">FAD</keyword>
<dbReference type="Gene3D" id="3.10.20.30">
    <property type="match status" value="1"/>
</dbReference>
<accession>A0A2U2BMK5</accession>
<keyword evidence="8" id="KW-0411">Iron-sulfur</keyword>
<feature type="domain" description="FAD-binding FR-type" evidence="11">
    <location>
        <begin position="2"/>
        <end position="108"/>
    </location>
</feature>
<dbReference type="AlphaFoldDB" id="A0A2U2BMK5"/>
<evidence type="ECO:0000259" key="11">
    <source>
        <dbReference type="PROSITE" id="PS51384"/>
    </source>
</evidence>
<proteinExistence type="inferred from homology"/>
<dbReference type="STRING" id="511.UZ73_04440"/>
<protein>
    <recommendedName>
        <fullName evidence="14">Ferredoxin</fullName>
    </recommendedName>
</protein>
<reference evidence="12 13" key="2">
    <citation type="submission" date="2018-05" db="EMBL/GenBank/DDBJ databases">
        <authorList>
            <person name="Lanie J.A."/>
            <person name="Ng W.-L."/>
            <person name="Kazmierczak K.M."/>
            <person name="Andrzejewski T.M."/>
            <person name="Davidsen T.M."/>
            <person name="Wayne K.J."/>
            <person name="Tettelin H."/>
            <person name="Glass J.I."/>
            <person name="Rusch D."/>
            <person name="Podicherti R."/>
            <person name="Tsui H.-C.T."/>
            <person name="Winkler M.E."/>
        </authorList>
    </citation>
    <scope>NUCLEOTIDE SEQUENCE [LARGE SCALE GENOMIC DNA]</scope>
    <source>
        <strain evidence="12 13">YBY</strain>
    </source>
</reference>
<comment type="cofactor">
    <cofactor evidence="1">
        <name>FAD</name>
        <dbReference type="ChEBI" id="CHEBI:57692"/>
    </cofactor>
</comment>
<gene>
    <name evidence="12" type="ORF">DF183_00420</name>
</gene>
<dbReference type="SUPFAM" id="SSF52343">
    <property type="entry name" value="Ferredoxin reductase-like, C-terminal NADP-linked domain"/>
    <property type="match status" value="1"/>
</dbReference>
<evidence type="ECO:0000256" key="9">
    <source>
        <dbReference type="ARBA" id="ARBA00061434"/>
    </source>
</evidence>
<dbReference type="PROSITE" id="PS51085">
    <property type="entry name" value="2FE2S_FER_2"/>
    <property type="match status" value="1"/>
</dbReference>
<evidence type="ECO:0000256" key="2">
    <source>
        <dbReference type="ARBA" id="ARBA00022630"/>
    </source>
</evidence>
<evidence type="ECO:0000256" key="7">
    <source>
        <dbReference type="ARBA" id="ARBA00023004"/>
    </source>
</evidence>
<dbReference type="InterPro" id="IPR050415">
    <property type="entry name" value="MRET"/>
</dbReference>
<sequence>MTAMIQARCETVRPEAGNVKVFTLRVQSGHFDFLSALRAGKHVALSYPDTGGTIQQRMYSITRVADPDLIEIAVKGSGRNSVSDHLHATLREGMSVPLQYVAGEISVDSIVGYQRIAMIAGGIGITLPIALLRELAARAQDGLPVPQVHLLLSIARIADIPFLHELLQLDLGTSWFTLTVFVTQEKIRESAHFKVGRPSFENMEQLKDPQAVVICGSHGFAQTLREYTIQAHPISHMLIEAFSPPAKSGVEILPEAGSAPLKINVRSTGQTLSPEPGSSLLEMLEAAEVPIRSQCRSGICGACRVQISEGEYRSEPDFCLSDQDKAQGHALACCTFPLSGAINVDIGTTS</sequence>
<dbReference type="InterPro" id="IPR039261">
    <property type="entry name" value="FNR_nucleotide-bd"/>
</dbReference>
<evidence type="ECO:0000256" key="5">
    <source>
        <dbReference type="ARBA" id="ARBA00022827"/>
    </source>
</evidence>
<dbReference type="Proteomes" id="UP000245216">
    <property type="component" value="Unassembled WGS sequence"/>
</dbReference>
<evidence type="ECO:0008006" key="14">
    <source>
        <dbReference type="Google" id="ProtNLM"/>
    </source>
</evidence>
<dbReference type="GO" id="GO:0016491">
    <property type="term" value="F:oxidoreductase activity"/>
    <property type="evidence" value="ECO:0007669"/>
    <property type="project" value="UniProtKB-KW"/>
</dbReference>